<gene>
    <name evidence="2" type="ORF">GCM10010979_21680</name>
</gene>
<feature type="transmembrane region" description="Helical" evidence="1">
    <location>
        <begin position="37"/>
        <end position="55"/>
    </location>
</feature>
<accession>A0A916WJT8</accession>
<dbReference type="Pfam" id="PF05437">
    <property type="entry name" value="AzlD"/>
    <property type="match status" value="1"/>
</dbReference>
<dbReference type="Proteomes" id="UP000606922">
    <property type="component" value="Unassembled WGS sequence"/>
</dbReference>
<feature type="transmembrane region" description="Helical" evidence="1">
    <location>
        <begin position="67"/>
        <end position="97"/>
    </location>
</feature>
<sequence>MTVWIAIIGASLIAFALKFAGYTVPPSFLEKPRVSRVTALLPAALLAALVVMQTFTTGEALVLDARAAGLIAAIVALLLRAPFIVVVIAAAATAALLRAFLGWA</sequence>
<comment type="caution">
    <text evidence="2">The sequence shown here is derived from an EMBL/GenBank/DDBJ whole genome shotgun (WGS) entry which is preliminary data.</text>
</comment>
<proteinExistence type="predicted"/>
<keyword evidence="1" id="KW-0472">Membrane</keyword>
<keyword evidence="1" id="KW-0812">Transmembrane</keyword>
<dbReference type="InterPro" id="IPR008407">
    <property type="entry name" value="Brnchd-chn_aa_trnsp_AzlD"/>
</dbReference>
<dbReference type="AlphaFoldDB" id="A0A916WJT8"/>
<feature type="transmembrane region" description="Helical" evidence="1">
    <location>
        <begin position="6"/>
        <end position="25"/>
    </location>
</feature>
<evidence type="ECO:0000256" key="1">
    <source>
        <dbReference type="SAM" id="Phobius"/>
    </source>
</evidence>
<organism evidence="2 3">
    <name type="scientific">Conyzicola nivalis</name>
    <dbReference type="NCBI Taxonomy" id="1477021"/>
    <lineage>
        <taxon>Bacteria</taxon>
        <taxon>Bacillati</taxon>
        <taxon>Actinomycetota</taxon>
        <taxon>Actinomycetes</taxon>
        <taxon>Micrococcales</taxon>
        <taxon>Microbacteriaceae</taxon>
        <taxon>Conyzicola</taxon>
    </lineage>
</organism>
<keyword evidence="3" id="KW-1185">Reference proteome</keyword>
<evidence type="ECO:0000313" key="3">
    <source>
        <dbReference type="Proteomes" id="UP000606922"/>
    </source>
</evidence>
<dbReference type="EMBL" id="BMGB01000001">
    <property type="protein sequence ID" value="GGB06801.1"/>
    <property type="molecule type" value="Genomic_DNA"/>
</dbReference>
<reference evidence="2" key="2">
    <citation type="submission" date="2020-09" db="EMBL/GenBank/DDBJ databases">
        <authorList>
            <person name="Sun Q."/>
            <person name="Zhou Y."/>
        </authorList>
    </citation>
    <scope>NUCLEOTIDE SEQUENCE</scope>
    <source>
        <strain evidence="2">CGMCC 1.12813</strain>
    </source>
</reference>
<keyword evidence="1" id="KW-1133">Transmembrane helix</keyword>
<evidence type="ECO:0000313" key="2">
    <source>
        <dbReference type="EMBL" id="GGB06801.1"/>
    </source>
</evidence>
<dbReference type="RefSeq" id="WP_188510617.1">
    <property type="nucleotide sequence ID" value="NZ_BMGB01000001.1"/>
</dbReference>
<protein>
    <submittedName>
        <fullName evidence="2">Branched-chain amino acid transporter AzlD</fullName>
    </submittedName>
</protein>
<name>A0A916WJT8_9MICO</name>
<reference evidence="2" key="1">
    <citation type="journal article" date="2014" name="Int. J. Syst. Evol. Microbiol.">
        <title>Complete genome sequence of Corynebacterium casei LMG S-19264T (=DSM 44701T), isolated from a smear-ripened cheese.</title>
        <authorList>
            <consortium name="US DOE Joint Genome Institute (JGI-PGF)"/>
            <person name="Walter F."/>
            <person name="Albersmeier A."/>
            <person name="Kalinowski J."/>
            <person name="Ruckert C."/>
        </authorList>
    </citation>
    <scope>NUCLEOTIDE SEQUENCE</scope>
    <source>
        <strain evidence="2">CGMCC 1.12813</strain>
    </source>
</reference>